<gene>
    <name evidence="9" type="ORF">N7G274_007994</name>
</gene>
<dbReference type="InterPro" id="IPR002227">
    <property type="entry name" value="Tyrosinase_Cu-bd"/>
</dbReference>
<accession>A0ABR4A219</accession>
<evidence type="ECO:0000313" key="10">
    <source>
        <dbReference type="Proteomes" id="UP001590950"/>
    </source>
</evidence>
<evidence type="ECO:0000256" key="3">
    <source>
        <dbReference type="ARBA" id="ARBA00022723"/>
    </source>
</evidence>
<proteinExistence type="inferred from homology"/>
<comment type="caution">
    <text evidence="9">The sequence shown here is derived from an EMBL/GenBank/DDBJ whole genome shotgun (WGS) entry which is preliminary data.</text>
</comment>
<name>A0ABR4A219_9LECA</name>
<keyword evidence="5" id="KW-0470">Melanin biosynthesis</keyword>
<dbReference type="InterPro" id="IPR050316">
    <property type="entry name" value="Tyrosinase/Hemocyanin"/>
</dbReference>
<evidence type="ECO:0000256" key="4">
    <source>
        <dbReference type="ARBA" id="ARBA00023008"/>
    </source>
</evidence>
<dbReference type="InterPro" id="IPR008922">
    <property type="entry name" value="Di-copper_centre_dom_sf"/>
</dbReference>
<dbReference type="Proteomes" id="UP001590950">
    <property type="component" value="Unassembled WGS sequence"/>
</dbReference>
<dbReference type="EC" id="1.14.18.1" evidence="2"/>
<evidence type="ECO:0000313" key="9">
    <source>
        <dbReference type="EMBL" id="KAL2039326.1"/>
    </source>
</evidence>
<dbReference type="Gene3D" id="1.10.1280.10">
    <property type="entry name" value="Di-copper center containing domain from catechol oxidase"/>
    <property type="match status" value="1"/>
</dbReference>
<keyword evidence="3" id="KW-0479">Metal-binding</keyword>
<evidence type="ECO:0000259" key="8">
    <source>
        <dbReference type="Pfam" id="PF00264"/>
    </source>
</evidence>
<comment type="catalytic activity">
    <reaction evidence="6">
        <text>2 L-dopa + O2 = 2 L-dopaquinone + 2 H2O</text>
        <dbReference type="Rhea" id="RHEA:34287"/>
        <dbReference type="ChEBI" id="CHEBI:15377"/>
        <dbReference type="ChEBI" id="CHEBI:15379"/>
        <dbReference type="ChEBI" id="CHEBI:57504"/>
        <dbReference type="ChEBI" id="CHEBI:57924"/>
        <dbReference type="EC" id="1.14.18.1"/>
    </reaction>
</comment>
<evidence type="ECO:0000256" key="1">
    <source>
        <dbReference type="ARBA" id="ARBA00009928"/>
    </source>
</evidence>
<dbReference type="SUPFAM" id="SSF48056">
    <property type="entry name" value="Di-copper centre-containing domain"/>
    <property type="match status" value="1"/>
</dbReference>
<keyword evidence="10" id="KW-1185">Reference proteome</keyword>
<evidence type="ECO:0000256" key="7">
    <source>
        <dbReference type="ARBA" id="ARBA00048881"/>
    </source>
</evidence>
<comment type="catalytic activity">
    <reaction evidence="7">
        <text>L-tyrosine + O2 = L-dopaquinone + H2O</text>
        <dbReference type="Rhea" id="RHEA:18117"/>
        <dbReference type="ChEBI" id="CHEBI:15377"/>
        <dbReference type="ChEBI" id="CHEBI:15379"/>
        <dbReference type="ChEBI" id="CHEBI:57924"/>
        <dbReference type="ChEBI" id="CHEBI:58315"/>
        <dbReference type="EC" id="1.14.18.1"/>
    </reaction>
</comment>
<feature type="domain" description="Tyrosinase copper-binding" evidence="8">
    <location>
        <begin position="66"/>
        <end position="201"/>
    </location>
</feature>
<dbReference type="PANTHER" id="PTHR11474:SF76">
    <property type="entry name" value="SHKT DOMAIN-CONTAINING PROTEIN"/>
    <property type="match status" value="1"/>
</dbReference>
<dbReference type="PANTHER" id="PTHR11474">
    <property type="entry name" value="TYROSINASE FAMILY MEMBER"/>
    <property type="match status" value="1"/>
</dbReference>
<protein>
    <recommendedName>
        <fullName evidence="2">tyrosinase</fullName>
        <ecNumber evidence="2">1.14.18.1</ecNumber>
    </recommendedName>
</protein>
<evidence type="ECO:0000256" key="5">
    <source>
        <dbReference type="ARBA" id="ARBA00023101"/>
    </source>
</evidence>
<keyword evidence="4" id="KW-0186">Copper</keyword>
<dbReference type="Pfam" id="PF00264">
    <property type="entry name" value="Tyrosinase"/>
    <property type="match status" value="1"/>
</dbReference>
<evidence type="ECO:0000256" key="6">
    <source>
        <dbReference type="ARBA" id="ARBA00048233"/>
    </source>
</evidence>
<sequence length="241" mass="28212">MGSPSASHMYYPITGIKQGFGHNGEVPMRMEIDEWWNSDDPVHVDQVSLFIAALKEFQNTPISEKLSYFQIAGIHSEPLLPWDEAGESKRRANEYCQHEGNLFPTWHRPYSLLFEQCLYQIMVEKIIDRFPTAERTSLQHAAEKWRLPFWDWAMKKPVMDAKTKDYDNYDVPQLVRLEAVRIRTPQGLRWVKNPLYTFKMPENVPMSSGGVKGIEKDDKYSIPEIRFEQCVATSRYPHRTK</sequence>
<reference evidence="9 10" key="1">
    <citation type="submission" date="2024-09" db="EMBL/GenBank/DDBJ databases">
        <title>Rethinking Asexuality: The Enigmatic Case of Functional Sexual Genes in Lepraria (Stereocaulaceae).</title>
        <authorList>
            <person name="Doellman M."/>
            <person name="Sun Y."/>
            <person name="Barcenas-Pena A."/>
            <person name="Lumbsch H.T."/>
            <person name="Grewe F."/>
        </authorList>
    </citation>
    <scope>NUCLEOTIDE SEQUENCE [LARGE SCALE GENOMIC DNA]</scope>
    <source>
        <strain evidence="9 10">Mercado 3170</strain>
    </source>
</reference>
<dbReference type="EMBL" id="JBEFKJ010000026">
    <property type="protein sequence ID" value="KAL2039326.1"/>
    <property type="molecule type" value="Genomic_DNA"/>
</dbReference>
<comment type="similarity">
    <text evidence="1">Belongs to the tyrosinase family.</text>
</comment>
<organism evidence="9 10">
    <name type="scientific">Stereocaulon virgatum</name>
    <dbReference type="NCBI Taxonomy" id="373712"/>
    <lineage>
        <taxon>Eukaryota</taxon>
        <taxon>Fungi</taxon>
        <taxon>Dikarya</taxon>
        <taxon>Ascomycota</taxon>
        <taxon>Pezizomycotina</taxon>
        <taxon>Lecanoromycetes</taxon>
        <taxon>OSLEUM clade</taxon>
        <taxon>Lecanoromycetidae</taxon>
        <taxon>Lecanorales</taxon>
        <taxon>Lecanorineae</taxon>
        <taxon>Stereocaulaceae</taxon>
        <taxon>Stereocaulon</taxon>
    </lineage>
</organism>
<evidence type="ECO:0000256" key="2">
    <source>
        <dbReference type="ARBA" id="ARBA00011906"/>
    </source>
</evidence>